<dbReference type="InterPro" id="IPR036162">
    <property type="entry name" value="Resolvase-like_N_sf"/>
</dbReference>
<dbReference type="PROSITE" id="PS51736">
    <property type="entry name" value="RECOMBINASES_3"/>
    <property type="match status" value="1"/>
</dbReference>
<evidence type="ECO:0000256" key="1">
    <source>
        <dbReference type="ARBA" id="ARBA00009913"/>
    </source>
</evidence>
<feature type="domain" description="Resolvase/invertase-type recombinase catalytic" evidence="6">
    <location>
        <begin position="9"/>
        <end position="155"/>
    </location>
</feature>
<dbReference type="InterPro" id="IPR006120">
    <property type="entry name" value="Resolvase_HTH_dom"/>
</dbReference>
<name>A0ABS4UTI2_9ACTN</name>
<gene>
    <name evidence="7" type="ORF">JOF29_006065</name>
</gene>
<dbReference type="InterPro" id="IPR006119">
    <property type="entry name" value="Resolv_N"/>
</dbReference>
<keyword evidence="8" id="KW-1185">Reference proteome</keyword>
<dbReference type="SUPFAM" id="SSF53041">
    <property type="entry name" value="Resolvase-like"/>
    <property type="match status" value="1"/>
</dbReference>
<dbReference type="CDD" id="cd03768">
    <property type="entry name" value="SR_ResInv"/>
    <property type="match status" value="1"/>
</dbReference>
<dbReference type="Pfam" id="PF00239">
    <property type="entry name" value="Resolvase"/>
    <property type="match status" value="1"/>
</dbReference>
<dbReference type="SMART" id="SM00857">
    <property type="entry name" value="Resolvase"/>
    <property type="match status" value="1"/>
</dbReference>
<evidence type="ECO:0000313" key="7">
    <source>
        <dbReference type="EMBL" id="MBP2354955.1"/>
    </source>
</evidence>
<dbReference type="InterPro" id="IPR050639">
    <property type="entry name" value="SSR_resolvase"/>
</dbReference>
<dbReference type="PANTHER" id="PTHR30461:SF26">
    <property type="entry name" value="RESOLVASE HOMOLOG YNEB"/>
    <property type="match status" value="1"/>
</dbReference>
<comment type="caution">
    <text evidence="7">The sequence shown here is derived from an EMBL/GenBank/DDBJ whole genome shotgun (WGS) entry which is preliminary data.</text>
</comment>
<evidence type="ECO:0000259" key="6">
    <source>
        <dbReference type="PROSITE" id="PS51736"/>
    </source>
</evidence>
<evidence type="ECO:0000256" key="2">
    <source>
        <dbReference type="ARBA" id="ARBA00022908"/>
    </source>
</evidence>
<feature type="active site" description="O-(5'-phospho-DNA)-serine intermediate" evidence="5">
    <location>
        <position position="17"/>
    </location>
</feature>
<dbReference type="Gene3D" id="3.40.50.1390">
    <property type="entry name" value="Resolvase, N-terminal catalytic domain"/>
    <property type="match status" value="1"/>
</dbReference>
<reference evidence="7 8" key="1">
    <citation type="submission" date="2021-03" db="EMBL/GenBank/DDBJ databases">
        <title>Sequencing the genomes of 1000 actinobacteria strains.</title>
        <authorList>
            <person name="Klenk H.-P."/>
        </authorList>
    </citation>
    <scope>NUCLEOTIDE SEQUENCE [LARGE SCALE GENOMIC DNA]</scope>
    <source>
        <strain evidence="7 8">DSM 18824</strain>
    </source>
</reference>
<dbReference type="EMBL" id="JAGINT010000002">
    <property type="protein sequence ID" value="MBP2354955.1"/>
    <property type="molecule type" value="Genomic_DNA"/>
</dbReference>
<keyword evidence="4" id="KW-0233">DNA recombination</keyword>
<dbReference type="InterPro" id="IPR006118">
    <property type="entry name" value="Recombinase_CS"/>
</dbReference>
<organism evidence="7 8">
    <name type="scientific">Kribbella aluminosa</name>
    <dbReference type="NCBI Taxonomy" id="416017"/>
    <lineage>
        <taxon>Bacteria</taxon>
        <taxon>Bacillati</taxon>
        <taxon>Actinomycetota</taxon>
        <taxon>Actinomycetes</taxon>
        <taxon>Propionibacteriales</taxon>
        <taxon>Kribbellaceae</taxon>
        <taxon>Kribbella</taxon>
    </lineage>
</organism>
<evidence type="ECO:0000256" key="3">
    <source>
        <dbReference type="ARBA" id="ARBA00023125"/>
    </source>
</evidence>
<sequence>MTATVVTGIEWGYARVSTKKQDLHRQIHALTTYGIPADPDTGDGQRLYVDKLTGKNLNRQGWLELRPRLRAGDVVLLSELDRLGRSQTEMLHLFTELTDMGVHVNVIGGPIPFDTRNPGPATEMAKALLLFLGQVELIYKNERVASARESGKNAHRPRKLTPQLEEDLAGEFSSGTPVDELAAKYGVSRATTYRIAREHQVKNNVRRTFTPAHRGKSLTPAQIGTARRLKADGMSIRQIAEAIGSSRATVHRSLAMDVTTTITTNLATVLVDPPAAFDQGVLHRLACPGCGTVPNGKVAAARLREELQTGWWSAIGTDSVRIDITQHCGRCQPHNVYAVACLTCGDGPLLTGALADLARNTEPHQLPDLVTSELIRTGWCWITTPHASGWVCCQPAPRAAAASTAGGGR</sequence>
<proteinExistence type="inferred from homology"/>
<dbReference type="RefSeq" id="WP_209697686.1">
    <property type="nucleotide sequence ID" value="NZ_BAAAVU010000015.1"/>
</dbReference>
<dbReference type="CDD" id="cd00569">
    <property type="entry name" value="HTH_Hin_like"/>
    <property type="match status" value="1"/>
</dbReference>
<dbReference type="PROSITE" id="PS00398">
    <property type="entry name" value="RECOMBINASES_2"/>
    <property type="match status" value="1"/>
</dbReference>
<dbReference type="PROSITE" id="PS00397">
    <property type="entry name" value="RECOMBINASES_1"/>
    <property type="match status" value="1"/>
</dbReference>
<dbReference type="Gene3D" id="1.10.10.60">
    <property type="entry name" value="Homeodomain-like"/>
    <property type="match status" value="2"/>
</dbReference>
<dbReference type="Proteomes" id="UP000755585">
    <property type="component" value="Unassembled WGS sequence"/>
</dbReference>
<keyword evidence="3" id="KW-0238">DNA-binding</keyword>
<evidence type="ECO:0000313" key="8">
    <source>
        <dbReference type="Proteomes" id="UP000755585"/>
    </source>
</evidence>
<evidence type="ECO:0000256" key="5">
    <source>
        <dbReference type="PROSITE-ProRule" id="PRU10137"/>
    </source>
</evidence>
<dbReference type="InterPro" id="IPR009057">
    <property type="entry name" value="Homeodomain-like_sf"/>
</dbReference>
<dbReference type="PANTHER" id="PTHR30461">
    <property type="entry name" value="DNA-INVERTASE FROM LAMBDOID PROPHAGE"/>
    <property type="match status" value="1"/>
</dbReference>
<evidence type="ECO:0000256" key="4">
    <source>
        <dbReference type="ARBA" id="ARBA00023172"/>
    </source>
</evidence>
<keyword evidence="2" id="KW-0229">DNA integration</keyword>
<dbReference type="Pfam" id="PF02796">
    <property type="entry name" value="HTH_7"/>
    <property type="match status" value="1"/>
</dbReference>
<dbReference type="SUPFAM" id="SSF46689">
    <property type="entry name" value="Homeodomain-like"/>
    <property type="match status" value="1"/>
</dbReference>
<accession>A0ABS4UTI2</accession>
<comment type="similarity">
    <text evidence="1">Belongs to the site-specific recombinase resolvase family.</text>
</comment>
<protein>
    <submittedName>
        <fullName evidence="7">DNA invertase Pin-like site-specific DNA recombinase</fullName>
    </submittedName>
</protein>